<evidence type="ECO:0000313" key="9">
    <source>
        <dbReference type="Proteomes" id="UP000243876"/>
    </source>
</evidence>
<evidence type="ECO:0000256" key="2">
    <source>
        <dbReference type="ARBA" id="ARBA00006610"/>
    </source>
</evidence>
<evidence type="ECO:0000256" key="4">
    <source>
        <dbReference type="ARBA" id="ARBA00022490"/>
    </source>
</evidence>
<dbReference type="SUPFAM" id="SSF64153">
    <property type="entry name" value="YjeF N-terminal domain-like"/>
    <property type="match status" value="1"/>
</dbReference>
<dbReference type="Pfam" id="PF09532">
    <property type="entry name" value="FDF"/>
    <property type="match status" value="1"/>
</dbReference>
<keyword evidence="9" id="KW-1185">Reference proteome</keyword>
<evidence type="ECO:0000256" key="3">
    <source>
        <dbReference type="ARBA" id="ARBA00015797"/>
    </source>
</evidence>
<dbReference type="InterPro" id="IPR036652">
    <property type="entry name" value="YjeF_N_dom_sf"/>
</dbReference>
<dbReference type="Proteomes" id="UP000243876">
    <property type="component" value="Unassembled WGS sequence"/>
</dbReference>
<dbReference type="PANTHER" id="PTHR13612:SF0">
    <property type="entry name" value="ENHANCER OF MRNA-DECAPPING PROTEIN 3"/>
    <property type="match status" value="1"/>
</dbReference>
<evidence type="ECO:0000259" key="7">
    <source>
        <dbReference type="PROSITE" id="PS51512"/>
    </source>
</evidence>
<dbReference type="Gene3D" id="3.40.50.10260">
    <property type="entry name" value="YjeF N-terminal domain"/>
    <property type="match status" value="1"/>
</dbReference>
<dbReference type="InterPro" id="IPR025762">
    <property type="entry name" value="DFDF"/>
</dbReference>
<dbReference type="PROSITE" id="PS51385">
    <property type="entry name" value="YJEF_N"/>
    <property type="match status" value="1"/>
</dbReference>
<dbReference type="SMART" id="SM01199">
    <property type="entry name" value="FDF"/>
    <property type="match status" value="1"/>
</dbReference>
<dbReference type="PANTHER" id="PTHR13612">
    <property type="entry name" value="ENHANCER OF MRNA-DECAPPING PROTEIN 3"/>
    <property type="match status" value="1"/>
</dbReference>
<feature type="region of interest" description="Disordered" evidence="5">
    <location>
        <begin position="125"/>
        <end position="203"/>
    </location>
</feature>
<feature type="non-terminal residue" evidence="8">
    <location>
        <position position="1"/>
    </location>
</feature>
<evidence type="ECO:0000259" key="6">
    <source>
        <dbReference type="PROSITE" id="PS51385"/>
    </source>
</evidence>
<keyword evidence="4" id="KW-0963">Cytoplasm</keyword>
<gene>
    <name evidence="8" type="primary">SPOSA6832_02332</name>
</gene>
<reference evidence="9" key="1">
    <citation type="submission" date="2015-02" db="EMBL/GenBank/DDBJ databases">
        <authorList>
            <person name="Gon?alves P."/>
        </authorList>
    </citation>
    <scope>NUCLEOTIDE SEQUENCE [LARGE SCALE GENOMIC DNA]</scope>
</reference>
<feature type="compositionally biased region" description="Basic residues" evidence="5">
    <location>
        <begin position="155"/>
        <end position="165"/>
    </location>
</feature>
<evidence type="ECO:0000313" key="8">
    <source>
        <dbReference type="EMBL" id="CEQ40683.1"/>
    </source>
</evidence>
<dbReference type="InterPro" id="IPR004443">
    <property type="entry name" value="YjeF_N_dom"/>
</dbReference>
<protein>
    <recommendedName>
        <fullName evidence="3">Enhancer of mRNA-decapping protein 3</fullName>
    </recommendedName>
</protein>
<comment type="subcellular location">
    <subcellularLocation>
        <location evidence="1">Cytoplasm</location>
        <location evidence="1">P-body</location>
    </subcellularLocation>
</comment>
<dbReference type="EMBL" id="CENE01000008">
    <property type="protein sequence ID" value="CEQ40683.1"/>
    <property type="molecule type" value="Genomic_DNA"/>
</dbReference>
<evidence type="ECO:0000256" key="1">
    <source>
        <dbReference type="ARBA" id="ARBA00004201"/>
    </source>
</evidence>
<organism evidence="8 9">
    <name type="scientific">Sporidiobolus salmonicolor</name>
    <name type="common">Yeast-like fungus</name>
    <name type="synonym">Sporobolomyces salmonicolor</name>
    <dbReference type="NCBI Taxonomy" id="5005"/>
    <lineage>
        <taxon>Eukaryota</taxon>
        <taxon>Fungi</taxon>
        <taxon>Dikarya</taxon>
        <taxon>Basidiomycota</taxon>
        <taxon>Pucciniomycotina</taxon>
        <taxon>Microbotryomycetes</taxon>
        <taxon>Sporidiobolales</taxon>
        <taxon>Sporidiobolaceae</taxon>
        <taxon>Sporobolomyces</taxon>
    </lineage>
</organism>
<dbReference type="Pfam" id="PF03853">
    <property type="entry name" value="YjeF_N"/>
    <property type="match status" value="1"/>
</dbReference>
<dbReference type="InterPro" id="IPR019050">
    <property type="entry name" value="FDF_dom"/>
</dbReference>
<dbReference type="PROSITE" id="PS51512">
    <property type="entry name" value="DFDF"/>
    <property type="match status" value="1"/>
</dbReference>
<dbReference type="OrthoDB" id="10030313at2759"/>
<proteinExistence type="inferred from homology"/>
<dbReference type="GO" id="GO:0033962">
    <property type="term" value="P:P-body assembly"/>
    <property type="evidence" value="ECO:0007669"/>
    <property type="project" value="TreeGrafter"/>
</dbReference>
<evidence type="ECO:0000256" key="5">
    <source>
        <dbReference type="SAM" id="MobiDB-lite"/>
    </source>
</evidence>
<accession>A0A0D6ELV4</accession>
<name>A0A0D6ELV4_SPOSA</name>
<sequence length="599" mass="63334">MTASFIGLPVLIQLRSGGTASGTVAAIGALEGTITLADARVSVQGAVRLERTVVLRREEVAGLELLSVNKAAALPPAAPPAPRVSVQPGRAGLEPWQADVQDGLNRIAQNLEEDAQALRGEAAHGRLTGPRPYIPSPLPSPSPASCSPGPSTPRTGKRGTKGGRRKKDDIDYQDVGGDEADLSASYNRHGRRRQPPHSAAHESFDEDFDFGAGLRSFDKQAVFAKIRSQDETDPSLRLHAHNRNPARTPQTKLLPTESVLTVEELEAQQLGQLQFVAGSSGPREVTTDEDSELDGGYAGVGLGRVTNGLDALSLSGKKELVTEAGISLPTMRLRQWKEALSIADIETAPSSFQRTELSAYQLVTFVLSHLSSKLDFFPTSSSSSPPHSRPSILLLCTDCEKANVALRSGTLLANRGFRVVALVEDAKSEELRTNLRVFSSAGGRIVRDLADITPTYNLVIDALADSESNTGASLSSSVSGPGALAGGRPSFAPSAFSIEVARWANSLDNGAIVVSIDVPFGVDHDTGTPLLPELLAPAFIFSRALPRPGAVALSSSSPSPPQIFVADVGFPPSIWDRIGVDGYDSACWGAESVLRVELN</sequence>
<feature type="domain" description="YjeF N-terminal" evidence="6">
    <location>
        <begin position="333"/>
        <end position="576"/>
    </location>
</feature>
<dbReference type="GO" id="GO:0000932">
    <property type="term" value="C:P-body"/>
    <property type="evidence" value="ECO:0007669"/>
    <property type="project" value="UniProtKB-SubCell"/>
</dbReference>
<comment type="similarity">
    <text evidence="2">Belongs to the EDC3 family.</text>
</comment>
<dbReference type="GO" id="GO:0003729">
    <property type="term" value="F:mRNA binding"/>
    <property type="evidence" value="ECO:0007669"/>
    <property type="project" value="TreeGrafter"/>
</dbReference>
<feature type="compositionally biased region" description="Low complexity" evidence="5">
    <location>
        <begin position="143"/>
        <end position="154"/>
    </location>
</feature>
<feature type="compositionally biased region" description="Pro residues" evidence="5">
    <location>
        <begin position="132"/>
        <end position="142"/>
    </location>
</feature>
<dbReference type="AlphaFoldDB" id="A0A0D6ELV4"/>
<dbReference type="GO" id="GO:0031087">
    <property type="term" value="P:deadenylation-independent decapping of nuclear-transcribed mRNA"/>
    <property type="evidence" value="ECO:0007669"/>
    <property type="project" value="TreeGrafter"/>
</dbReference>
<feature type="domain" description="DFDF" evidence="7">
    <location>
        <begin position="196"/>
        <end position="232"/>
    </location>
</feature>